<dbReference type="JaponicusDB" id="SJAG_02734"/>
<comment type="cofactor">
    <cofactor evidence="8">
        <name>Mg(2+)</name>
        <dbReference type="ChEBI" id="CHEBI:18420"/>
    </cofactor>
    <text evidence="8">Binds 1 Mg(2+) per subunit.</text>
</comment>
<organism evidence="13 14">
    <name type="scientific">Schizosaccharomyces japonicus (strain yFS275 / FY16936)</name>
    <name type="common">Fission yeast</name>
    <dbReference type="NCBI Taxonomy" id="402676"/>
    <lineage>
        <taxon>Eukaryota</taxon>
        <taxon>Fungi</taxon>
        <taxon>Dikarya</taxon>
        <taxon>Ascomycota</taxon>
        <taxon>Taphrinomycotina</taxon>
        <taxon>Schizosaccharomycetes</taxon>
        <taxon>Schizosaccharomycetales</taxon>
        <taxon>Schizosaccharomycetaceae</taxon>
        <taxon>Schizosaccharomyces</taxon>
    </lineage>
</organism>
<dbReference type="Pfam" id="PF00205">
    <property type="entry name" value="TPP_enzyme_M"/>
    <property type="match status" value="1"/>
</dbReference>
<dbReference type="InterPro" id="IPR029061">
    <property type="entry name" value="THDP-binding"/>
</dbReference>
<dbReference type="STRING" id="402676.B6K115"/>
<evidence type="ECO:0000256" key="5">
    <source>
        <dbReference type="ARBA" id="ARBA00022842"/>
    </source>
</evidence>
<dbReference type="SUPFAM" id="SSF52518">
    <property type="entry name" value="Thiamin diphosphate-binding fold (THDP-binding)"/>
    <property type="match status" value="2"/>
</dbReference>
<reference evidence="13 14" key="1">
    <citation type="journal article" date="2011" name="Science">
        <title>Comparative functional genomics of the fission yeasts.</title>
        <authorList>
            <person name="Rhind N."/>
            <person name="Chen Z."/>
            <person name="Yassour M."/>
            <person name="Thompson D.A."/>
            <person name="Haas B.J."/>
            <person name="Habib N."/>
            <person name="Wapinski I."/>
            <person name="Roy S."/>
            <person name="Lin M.F."/>
            <person name="Heiman D.I."/>
            <person name="Young S.K."/>
            <person name="Furuya K."/>
            <person name="Guo Y."/>
            <person name="Pidoux A."/>
            <person name="Chen H.M."/>
            <person name="Robbertse B."/>
            <person name="Goldberg J.M."/>
            <person name="Aoki K."/>
            <person name="Bayne E.H."/>
            <person name="Berlin A.M."/>
            <person name="Desjardins C.A."/>
            <person name="Dobbs E."/>
            <person name="Dukaj L."/>
            <person name="Fan L."/>
            <person name="FitzGerald M.G."/>
            <person name="French C."/>
            <person name="Gujja S."/>
            <person name="Hansen K."/>
            <person name="Keifenheim D."/>
            <person name="Levin J.Z."/>
            <person name="Mosher R.A."/>
            <person name="Mueller C.A."/>
            <person name="Pfiffner J."/>
            <person name="Priest M."/>
            <person name="Russ C."/>
            <person name="Smialowska A."/>
            <person name="Swoboda P."/>
            <person name="Sykes S.M."/>
            <person name="Vaughn M."/>
            <person name="Vengrova S."/>
            <person name="Yoder R."/>
            <person name="Zeng Q."/>
            <person name="Allshire R."/>
            <person name="Baulcombe D."/>
            <person name="Birren B.W."/>
            <person name="Brown W."/>
            <person name="Ekwall K."/>
            <person name="Kellis M."/>
            <person name="Leatherwood J."/>
            <person name="Levin H."/>
            <person name="Margalit H."/>
            <person name="Martienssen R."/>
            <person name="Nieduszynski C.A."/>
            <person name="Spatafora J.W."/>
            <person name="Friedman N."/>
            <person name="Dalgaard J.Z."/>
            <person name="Baumann P."/>
            <person name="Niki H."/>
            <person name="Regev A."/>
            <person name="Nusbaum C."/>
        </authorList>
    </citation>
    <scope>NUCLEOTIDE SEQUENCE [LARGE SCALE GENOMIC DNA]</scope>
    <source>
        <strain evidence="14">yFS275 / FY16936</strain>
    </source>
</reference>
<dbReference type="InterPro" id="IPR047213">
    <property type="entry name" value="TPP_PYR_PDC_IPDC-like"/>
</dbReference>
<accession>B6K115</accession>
<evidence type="ECO:0000259" key="11">
    <source>
        <dbReference type="Pfam" id="PF02775"/>
    </source>
</evidence>
<dbReference type="GO" id="GO:0005634">
    <property type="term" value="C:nucleus"/>
    <property type="evidence" value="ECO:0000318"/>
    <property type="project" value="GO_Central"/>
</dbReference>
<evidence type="ECO:0000259" key="10">
    <source>
        <dbReference type="Pfam" id="PF00205"/>
    </source>
</evidence>
<dbReference type="InterPro" id="IPR011766">
    <property type="entry name" value="TPP_enzyme_TPP-bd"/>
</dbReference>
<keyword evidence="5 8" id="KW-0460">Magnesium</keyword>
<dbReference type="EMBL" id="KE651166">
    <property type="protein sequence ID" value="EEB07636.1"/>
    <property type="molecule type" value="Genomic_DNA"/>
</dbReference>
<evidence type="ECO:0000256" key="4">
    <source>
        <dbReference type="ARBA" id="ARBA00022793"/>
    </source>
</evidence>
<evidence type="ECO:0000259" key="12">
    <source>
        <dbReference type="Pfam" id="PF02776"/>
    </source>
</evidence>
<dbReference type="GO" id="GO:0000287">
    <property type="term" value="F:magnesium ion binding"/>
    <property type="evidence" value="ECO:0007669"/>
    <property type="project" value="InterPro"/>
</dbReference>
<evidence type="ECO:0000256" key="8">
    <source>
        <dbReference type="PIRSR" id="PIRSR036565-2"/>
    </source>
</evidence>
<keyword evidence="3 8" id="KW-0479">Metal-binding</keyword>
<dbReference type="HOGENOM" id="CLU_013748_0_2_1"/>
<keyword evidence="7" id="KW-0456">Lyase</keyword>
<feature type="binding site" evidence="8">
    <location>
        <position position="478"/>
    </location>
    <ligand>
        <name>Mg(2+)</name>
        <dbReference type="ChEBI" id="CHEBI:18420"/>
    </ligand>
</feature>
<dbReference type="PANTHER" id="PTHR43452">
    <property type="entry name" value="PYRUVATE DECARBOXYLASE"/>
    <property type="match status" value="1"/>
</dbReference>
<dbReference type="CDD" id="cd07038">
    <property type="entry name" value="TPP_PYR_PDC_IPDC_like"/>
    <property type="match status" value="1"/>
</dbReference>
<dbReference type="SUPFAM" id="SSF52467">
    <property type="entry name" value="DHS-like NAD/FAD-binding domain"/>
    <property type="match status" value="1"/>
</dbReference>
<comment type="cofactor">
    <cofactor evidence="1">
        <name>thiamine diphosphate</name>
        <dbReference type="ChEBI" id="CHEBI:58937"/>
    </cofactor>
</comment>
<gene>
    <name evidence="13" type="ORF">SJAG_02734</name>
</gene>
<dbReference type="RefSeq" id="XP_002173929.1">
    <property type="nucleotide sequence ID" value="XM_002173893.2"/>
</dbReference>
<dbReference type="InterPro" id="IPR047214">
    <property type="entry name" value="TPP_PDC_IPDC"/>
</dbReference>
<dbReference type="Pfam" id="PF02775">
    <property type="entry name" value="TPP_enzyme_C"/>
    <property type="match status" value="1"/>
</dbReference>
<dbReference type="Pfam" id="PF02776">
    <property type="entry name" value="TPP_enzyme_N"/>
    <property type="match status" value="1"/>
</dbReference>
<evidence type="ECO:0000256" key="1">
    <source>
        <dbReference type="ARBA" id="ARBA00001964"/>
    </source>
</evidence>
<evidence type="ECO:0000313" key="13">
    <source>
        <dbReference type="EMBL" id="EEB07636.1"/>
    </source>
</evidence>
<dbReference type="InterPro" id="IPR012110">
    <property type="entry name" value="PDC/IPDC-like"/>
</dbReference>
<dbReference type="Gene3D" id="3.40.50.970">
    <property type="match status" value="2"/>
</dbReference>
<feature type="domain" description="Thiamine pyrophosphate enzyme central" evidence="10">
    <location>
        <begin position="205"/>
        <end position="332"/>
    </location>
</feature>
<dbReference type="OrthoDB" id="308383at2759"/>
<evidence type="ECO:0000256" key="7">
    <source>
        <dbReference type="ARBA" id="ARBA00023239"/>
    </source>
</evidence>
<dbReference type="FunFam" id="3.40.50.970:FF:000019">
    <property type="entry name" value="Pyruvate decarboxylase isozyme"/>
    <property type="match status" value="1"/>
</dbReference>
<evidence type="ECO:0000256" key="3">
    <source>
        <dbReference type="ARBA" id="ARBA00022723"/>
    </source>
</evidence>
<dbReference type="GeneID" id="7051112"/>
<dbReference type="InterPro" id="IPR012001">
    <property type="entry name" value="Thiamin_PyroP_enz_TPP-bd_dom"/>
</dbReference>
<dbReference type="OMA" id="EARFPNN"/>
<name>B6K115_SCHJY</name>
<dbReference type="GO" id="GO:0005829">
    <property type="term" value="C:cytosol"/>
    <property type="evidence" value="ECO:0000318"/>
    <property type="project" value="GO_Central"/>
</dbReference>
<dbReference type="Gene3D" id="3.40.50.1220">
    <property type="entry name" value="TPP-binding domain"/>
    <property type="match status" value="1"/>
</dbReference>
<feature type="binding site" evidence="8">
    <location>
        <position position="480"/>
    </location>
    <ligand>
        <name>Mg(2+)</name>
        <dbReference type="ChEBI" id="CHEBI:18420"/>
    </ligand>
</feature>
<dbReference type="FunFam" id="3.40.50.970:FF:000024">
    <property type="entry name" value="Pyruvate decarboxylase isozyme"/>
    <property type="match status" value="1"/>
</dbReference>
<dbReference type="PANTHER" id="PTHR43452:SF36">
    <property type="entry name" value="PYRUVATE DECARBOXYLASE C3G9.11C-RELATED"/>
    <property type="match status" value="1"/>
</dbReference>
<evidence type="ECO:0000256" key="6">
    <source>
        <dbReference type="ARBA" id="ARBA00023052"/>
    </source>
</evidence>
<keyword evidence="6 9" id="KW-0786">Thiamine pyrophosphate</keyword>
<proteinExistence type="inferred from homology"/>
<dbReference type="GO" id="GO:0000949">
    <property type="term" value="P:aromatic amino acid family catabolic process to alcohol via Ehrlich pathway"/>
    <property type="evidence" value="ECO:0000318"/>
    <property type="project" value="GO_Central"/>
</dbReference>
<dbReference type="GO" id="GO:0004737">
    <property type="term" value="F:pyruvate decarboxylase activity"/>
    <property type="evidence" value="ECO:0000318"/>
    <property type="project" value="GO_Central"/>
</dbReference>
<evidence type="ECO:0000313" key="14">
    <source>
        <dbReference type="Proteomes" id="UP000001744"/>
    </source>
</evidence>
<dbReference type="InterPro" id="IPR012000">
    <property type="entry name" value="Thiamin_PyroP_enz_cen_dom"/>
</dbReference>
<feature type="domain" description="Thiamine pyrophosphate enzyme N-terminal TPP-binding" evidence="12">
    <location>
        <begin position="8"/>
        <end position="118"/>
    </location>
</feature>
<feature type="domain" description="Thiamine pyrophosphate enzyme TPP-binding" evidence="11">
    <location>
        <begin position="405"/>
        <end position="531"/>
    </location>
</feature>
<keyword evidence="13" id="KW-0670">Pyruvate</keyword>
<keyword evidence="14" id="KW-1185">Reference proteome</keyword>
<dbReference type="PIRSF" id="PIRSF036565">
    <property type="entry name" value="Pyruvt_ip_decrb"/>
    <property type="match status" value="1"/>
</dbReference>
<feature type="binding site" evidence="8">
    <location>
        <position position="451"/>
    </location>
    <ligand>
        <name>Mg(2+)</name>
        <dbReference type="ChEBI" id="CHEBI:18420"/>
    </ligand>
</feature>
<sequence>MSSEQILVGEYLFQRLLQMGIKSILGVPGDFNLALLDLIDKVGDETFRWVGNANELNGAYAADGYARVKGISAIITTFGVGELSALNGIAGCMSERIPVVHIVGVPSTKNQAVKPLLHHTLGDGDFKVFERMSAEISAEVQFLDSAETAPQKIDHILETCWREKKPVYLAIPSDSGYFSCDASGLKTPLNLSYPENCPVAEAEALKEIVSRINSAKKTAILVDACVSRFDAKEETQALIDATHFPTYVTPMGKTAINESSPYFDGVYVGSLTEPDVKERLESADLLLNVGALRSDFNTGTFTYGTPVTNTIELHSTWTQVGTAKYEKVGMKALLPKIIAALDLKAVQAKAAPVNFKVPTPTAAEGYPAGTITQKWFWPTLSTFLKDSDVVVTETGTSNFGSLDCRMPKNATHLSQVLWGAIGWSVGALFGACLAVKDSDKPDRRTVLIVGDGSLALTVQEISTCIRQGLKPIIFVINNNGYTIERLIHGLHAVYNDINTEWNYQNLLKDYGAKDSRSYNIHTETELVELFQNKEFAAADVIQLVEVHMPLLDAPRVLVEQAKLTAAINKRV</sequence>
<dbReference type="eggNOG" id="KOG1184">
    <property type="taxonomic scope" value="Eukaryota"/>
</dbReference>
<comment type="similarity">
    <text evidence="2 9">Belongs to the TPP enzyme family.</text>
</comment>
<dbReference type="AlphaFoldDB" id="B6K115"/>
<evidence type="ECO:0000256" key="2">
    <source>
        <dbReference type="ARBA" id="ARBA00007812"/>
    </source>
</evidence>
<keyword evidence="4" id="KW-0210">Decarboxylase</keyword>
<dbReference type="InterPro" id="IPR029035">
    <property type="entry name" value="DHS-like_NAD/FAD-binding_dom"/>
</dbReference>
<protein>
    <submittedName>
        <fullName evidence="13">Pyruvate decarboxylase</fullName>
    </submittedName>
</protein>
<dbReference type="CDD" id="cd02005">
    <property type="entry name" value="TPP_PDC_IPDC"/>
    <property type="match status" value="1"/>
</dbReference>
<dbReference type="GO" id="GO:0030976">
    <property type="term" value="F:thiamine pyrophosphate binding"/>
    <property type="evidence" value="ECO:0007669"/>
    <property type="project" value="InterPro"/>
</dbReference>
<dbReference type="GO" id="GO:0006113">
    <property type="term" value="P:fermentation"/>
    <property type="evidence" value="ECO:0007669"/>
    <property type="project" value="UniProtKB-ARBA"/>
</dbReference>
<dbReference type="VEuPathDB" id="FungiDB:SJAG_02734"/>
<dbReference type="Proteomes" id="UP000001744">
    <property type="component" value="Unassembled WGS sequence"/>
</dbReference>
<evidence type="ECO:0000256" key="9">
    <source>
        <dbReference type="RuleBase" id="RU362132"/>
    </source>
</evidence>